<dbReference type="EMBL" id="LT906449">
    <property type="protein sequence ID" value="SNV06567.1"/>
    <property type="molecule type" value="Genomic_DNA"/>
</dbReference>
<protein>
    <submittedName>
        <fullName evidence="1">Uncharacterized protein</fullName>
    </submittedName>
</protein>
<accession>A0AAX2GWD7</accession>
<dbReference type="Proteomes" id="UP000215539">
    <property type="component" value="Chromosome 1"/>
</dbReference>
<sequence>MLYLKHSIFFVFLYFNAQKYTFPTNLPNAFNANVKMKNFVRDVKTNLLNTT</sequence>
<name>A0AAX2GWD7_9FLAO</name>
<reference evidence="1 2" key="1">
    <citation type="submission" date="2017-06" db="EMBL/GenBank/DDBJ databases">
        <authorList>
            <consortium name="Pathogen Informatics"/>
        </authorList>
    </citation>
    <scope>NUCLEOTIDE SEQUENCE [LARGE SCALE GENOMIC DNA]</scope>
    <source>
        <strain evidence="1 2">NCTC12947</strain>
    </source>
</reference>
<evidence type="ECO:0000313" key="2">
    <source>
        <dbReference type="Proteomes" id="UP000215539"/>
    </source>
</evidence>
<dbReference type="AlphaFoldDB" id="A0AAX2GWD7"/>
<gene>
    <name evidence="1" type="ORF">SAMEA44541418_00765</name>
</gene>
<evidence type="ECO:0000313" key="1">
    <source>
        <dbReference type="EMBL" id="SNV06567.1"/>
    </source>
</evidence>
<proteinExistence type="predicted"/>
<organism evidence="1 2">
    <name type="scientific">Capnocytophaga haemolytica</name>
    <dbReference type="NCBI Taxonomy" id="45243"/>
    <lineage>
        <taxon>Bacteria</taxon>
        <taxon>Pseudomonadati</taxon>
        <taxon>Bacteroidota</taxon>
        <taxon>Flavobacteriia</taxon>
        <taxon>Flavobacteriales</taxon>
        <taxon>Flavobacteriaceae</taxon>
        <taxon>Capnocytophaga</taxon>
    </lineage>
</organism>